<keyword evidence="27" id="KW-1185">Reference proteome</keyword>
<evidence type="ECO:0000256" key="3">
    <source>
        <dbReference type="ARBA" id="ARBA00001974"/>
    </source>
</evidence>
<keyword evidence="10" id="KW-0288">FMN</keyword>
<protein>
    <recommendedName>
        <fullName evidence="23">Glutamate synthase [NADPH] large chain</fullName>
        <ecNumber evidence="7">1.4.1.13</ecNumber>
    </recommendedName>
    <alternativeName>
        <fullName evidence="24">Glutamate synthase subunit alpha</fullName>
    </alternativeName>
</protein>
<dbReference type="InterPro" id="IPR029055">
    <property type="entry name" value="Ntn_hydrolases_N"/>
</dbReference>
<evidence type="ECO:0000256" key="22">
    <source>
        <dbReference type="ARBA" id="ARBA00053198"/>
    </source>
</evidence>
<evidence type="ECO:0000256" key="1">
    <source>
        <dbReference type="ARBA" id="ARBA00001917"/>
    </source>
</evidence>
<evidence type="ECO:0000256" key="9">
    <source>
        <dbReference type="ARBA" id="ARBA00022630"/>
    </source>
</evidence>
<name>A0AAU0N6E3_9GAMM</name>
<dbReference type="FunFam" id="3.20.20.70:FF:000061">
    <property type="entry name" value="Glutamate synthase large subunit"/>
    <property type="match status" value="1"/>
</dbReference>
<evidence type="ECO:0000256" key="24">
    <source>
        <dbReference type="ARBA" id="ARBA00079921"/>
    </source>
</evidence>
<evidence type="ECO:0000256" key="15">
    <source>
        <dbReference type="ARBA" id="ARBA00023002"/>
    </source>
</evidence>
<evidence type="ECO:0000256" key="16">
    <source>
        <dbReference type="ARBA" id="ARBA00023004"/>
    </source>
</evidence>
<keyword evidence="16" id="KW-0408">Iron</keyword>
<evidence type="ECO:0000256" key="2">
    <source>
        <dbReference type="ARBA" id="ARBA00001927"/>
    </source>
</evidence>
<evidence type="ECO:0000256" key="23">
    <source>
        <dbReference type="ARBA" id="ARBA00072108"/>
    </source>
</evidence>
<keyword evidence="9" id="KW-0285">Flavoprotein</keyword>
<evidence type="ECO:0000256" key="8">
    <source>
        <dbReference type="ARBA" id="ARBA00022605"/>
    </source>
</evidence>
<keyword evidence="13" id="KW-0521">NADP</keyword>
<dbReference type="CDD" id="cd00982">
    <property type="entry name" value="gltB_C"/>
    <property type="match status" value="1"/>
</dbReference>
<comment type="pathway">
    <text evidence="5">Nitrogen metabolism.</text>
</comment>
<dbReference type="PROSITE" id="PS51278">
    <property type="entry name" value="GATASE_TYPE_2"/>
    <property type="match status" value="1"/>
</dbReference>
<dbReference type="InterPro" id="IPR050711">
    <property type="entry name" value="ET-N_metabolism_enzyme"/>
</dbReference>
<dbReference type="InterPro" id="IPR002489">
    <property type="entry name" value="Glu_synth_asu_C"/>
</dbReference>
<evidence type="ECO:0000256" key="7">
    <source>
        <dbReference type="ARBA" id="ARBA00012079"/>
    </source>
</evidence>
<keyword evidence="15 26" id="KW-0560">Oxidoreductase</keyword>
<dbReference type="GO" id="GO:0051538">
    <property type="term" value="F:3 iron, 4 sulfur cluster binding"/>
    <property type="evidence" value="ECO:0007669"/>
    <property type="project" value="UniProtKB-KW"/>
</dbReference>
<dbReference type="SUPFAM" id="SSF51395">
    <property type="entry name" value="FMN-linked oxidoreductases"/>
    <property type="match status" value="1"/>
</dbReference>
<evidence type="ECO:0000256" key="18">
    <source>
        <dbReference type="ARBA" id="ARBA00023164"/>
    </source>
</evidence>
<reference evidence="26 27" key="1">
    <citation type="submission" date="2023-10" db="EMBL/GenBank/DDBJ databases">
        <title>Description of Microbulbifer bruguierae sp. nov., isolated from the sediments of mangrove plant Bruguiera sexangula and comparative genomic analyses of the genus Microbulbifer.</title>
        <authorList>
            <person name="Long M."/>
        </authorList>
    </citation>
    <scope>NUCLEOTIDE SEQUENCE [LARGE SCALE GENOMIC DNA]</scope>
    <source>
        <strain evidence="26 27">SPO729</strain>
    </source>
</reference>
<keyword evidence="18" id="KW-0314">Glutamate biosynthesis</keyword>
<dbReference type="SUPFAM" id="SSF69336">
    <property type="entry name" value="Alpha subunit of glutamate synthase, C-terminal domain"/>
    <property type="match status" value="1"/>
</dbReference>
<dbReference type="FunFam" id="2.160.20.60:FF:000002">
    <property type="entry name" value="Glutamate synthase, large subunit"/>
    <property type="match status" value="1"/>
</dbReference>
<comment type="function">
    <text evidence="22">Catalyzes the conversion of L-glutamine and 2-oxoglutarate into two molecules of L-glutamate.</text>
</comment>
<comment type="cofactor">
    <cofactor evidence="1">
        <name>FMN</name>
        <dbReference type="ChEBI" id="CHEBI:58210"/>
    </cofactor>
</comment>
<dbReference type="GO" id="GO:0006537">
    <property type="term" value="P:glutamate biosynthetic process"/>
    <property type="evidence" value="ECO:0007669"/>
    <property type="project" value="UniProtKB-KW"/>
</dbReference>
<comment type="pathway">
    <text evidence="4">Energy metabolism; nitrogen metabolism.</text>
</comment>
<feature type="domain" description="Glutamine amidotransferase type-2" evidence="25">
    <location>
        <begin position="15"/>
        <end position="405"/>
    </location>
</feature>
<dbReference type="EMBL" id="CP137555">
    <property type="protein sequence ID" value="WOX07146.1"/>
    <property type="molecule type" value="Genomic_DNA"/>
</dbReference>
<evidence type="ECO:0000256" key="13">
    <source>
        <dbReference type="ARBA" id="ARBA00022857"/>
    </source>
</evidence>
<evidence type="ECO:0000256" key="21">
    <source>
        <dbReference type="ARBA" id="ARBA00048151"/>
    </source>
</evidence>
<evidence type="ECO:0000256" key="11">
    <source>
        <dbReference type="ARBA" id="ARBA00022723"/>
    </source>
</evidence>
<proteinExistence type="inferred from homology"/>
<dbReference type="GO" id="GO:0019676">
    <property type="term" value="P:ammonia assimilation cycle"/>
    <property type="evidence" value="ECO:0007669"/>
    <property type="project" value="TreeGrafter"/>
</dbReference>
<dbReference type="Gene3D" id="2.160.20.60">
    <property type="entry name" value="Glutamate synthase, alpha subunit, C-terminal domain"/>
    <property type="match status" value="1"/>
</dbReference>
<keyword evidence="11" id="KW-0479">Metal-binding</keyword>
<evidence type="ECO:0000256" key="5">
    <source>
        <dbReference type="ARBA" id="ARBA00004909"/>
    </source>
</evidence>
<evidence type="ECO:0000256" key="14">
    <source>
        <dbReference type="ARBA" id="ARBA00022962"/>
    </source>
</evidence>
<dbReference type="Pfam" id="PF01493">
    <property type="entry name" value="GXGXG"/>
    <property type="match status" value="1"/>
</dbReference>
<sequence length="1483" mass="161617">MGSGLYRLDEFKDNCGFGLIAHLKGKTSHKLLQTAIESLTCMTHRGGIAADGKTGDGCGLLLQKPDAFLRAVAKEAFGGELSDSYAVGSIMLPLDEAKAAAARAILEREVEAQGLKVAGWRPVPTNADCLGPIARQSLPRFEHLLINDAEQPLGDQKFAARLFVIRRKSEQQLGDDTYIASLSTGVLSYKGLMMPADLPAFFPDLADPRLETAICVFHQRFSTNTMPRWPLAQPFRMLAHNGEINTVTGNRNWSVARTPKFNTELLPELNELAPLVNRTGSDSSSLDNMLELLMAGGIDMHRAIRMLVPPAWQNVDTMDSELRAFYEYNSMHMEPWDGPAGLVLTDGRYAVCTLDRNGLRPSRWVITKDDFITVASEVGTYRYDPADVVAKGRLGPGQILSVDTLEGKLRHTAEVDGELKKAHPYKQWLKGKARRIRSTLVTAPVDNNFSFEQFKVYQKLFSSSLEERDQVIRPLAESGQEAVGSMGDDTPMAVLSQGNRCLYDFFRQQFAQVTNPPIDPLRETIVMSLETCLGREKSVFEETPEHADRVILSSPVLSHIKYSALLDLGREEFKAKVFDLNYDPTQLDLKGAIEKLCKDAADSVRNEGTVIVVLSDRNIEEGKLPIDALLATGAVHHHLVHNGLRCDSNVVVDTATARDSHQLACLIGVGATAVHPYFSYSIINHLIETGELLLDAATAQKNYRTGISKGLLKILSKMGISAVASYRGALLFELVGLSQDVIDLCFPEAPARVLGAGFAELEEDMRGRAELAWKPRKQVSAGGLHKFVYGQEYHAFNPDVVKALQEAVRSGDYGAWRDYATLVNQRPVATLRDLLGVKKDLLSIPLDEVEPVENILRRFDSAAMSLGALSPEAHESLAQAMNRLGGRSNSGEGGEDPARFGTDKVSKIKQIASGRFGVTPHYLVNAEVLQIKVAQGAKPGEGGQLPGGKVNELIARLRYSVPGVTLISPPPHHDIYSIEDLAQLIYDLKQVNPDALVSVKLVSRPGVGTIAAGVAKAYADLITISGYDGGTAASPITSIRYAGSPWELGLAETHQTLRANDLRGKVRVQTDGGLKSGLDVVKAAILGAESFGFGTAPMVALGCKYLRICHLNNCATGVATQNKDLRDEHYIGTVEMAMNFFRFVAEETREWMARLGVRSIEELVGRVDLLETLEGETAKQKTLDLSPLLHSDALLDSKPQTCQQPKNEPWDKGLLAERMVAETLPAIENLSGGEFSFQLTNCDRSIGARLSGEIAKRHGNQGMVDAPIKLRLTGVAGQSFGVWNAGGLEMYLEGDANDYVGKGMAGGKLVIRPPQGSSFKSEETSIIGNTCLYGATGGKLFASGCAGERFGVRNSGAFAVVEGAGDHCCEYMTGGMIAVLGKTGVNFGAGMTGGFAYVLDMDRDFFDKCNHELIELRRISSEALEEYQSHLREVIEEFVDETGSEWGQELLDNLDDYLNKFWLVKPKAASLAGLLSDVRKRGE</sequence>
<evidence type="ECO:0000256" key="17">
    <source>
        <dbReference type="ARBA" id="ARBA00023014"/>
    </source>
</evidence>
<comment type="pathway">
    <text evidence="20">Amino-acid biosynthesis; L-glutamate biosynthesis via GLT pathway; L-glutamate from 2-oxoglutarate and L-glutamine (NADP(+) route): step 1/1.</text>
</comment>
<evidence type="ECO:0000259" key="25">
    <source>
        <dbReference type="PROSITE" id="PS51278"/>
    </source>
</evidence>
<keyword evidence="19" id="KW-0003">3Fe-4S</keyword>
<dbReference type="InterPro" id="IPR013785">
    <property type="entry name" value="Aldolase_TIM"/>
</dbReference>
<dbReference type="Pfam" id="PF04898">
    <property type="entry name" value="Glu_syn_central"/>
    <property type="match status" value="1"/>
</dbReference>
<dbReference type="CDD" id="cd02808">
    <property type="entry name" value="GltS_FMN"/>
    <property type="match status" value="1"/>
</dbReference>
<accession>A0AAU0N6E3</accession>
<evidence type="ECO:0000313" key="27">
    <source>
        <dbReference type="Proteomes" id="UP001302477"/>
    </source>
</evidence>
<keyword evidence="12" id="KW-0274">FAD</keyword>
<dbReference type="Pfam" id="PF01645">
    <property type="entry name" value="Glu_synthase"/>
    <property type="match status" value="1"/>
</dbReference>
<keyword evidence="14" id="KW-0315">Glutamine amidotransferase</keyword>
<dbReference type="PANTHER" id="PTHR11938">
    <property type="entry name" value="FAD NADPH DEHYDROGENASE/OXIDOREDUCTASE"/>
    <property type="match status" value="1"/>
</dbReference>
<dbReference type="InterPro" id="IPR017932">
    <property type="entry name" value="GATase_2_dom"/>
</dbReference>
<evidence type="ECO:0000256" key="20">
    <source>
        <dbReference type="ARBA" id="ARBA00037898"/>
    </source>
</evidence>
<dbReference type="RefSeq" id="WP_318955577.1">
    <property type="nucleotide sequence ID" value="NZ_CP137555.1"/>
</dbReference>
<dbReference type="GO" id="GO:0004355">
    <property type="term" value="F:glutamate synthase (NADPH) activity"/>
    <property type="evidence" value="ECO:0007669"/>
    <property type="project" value="UniProtKB-EC"/>
</dbReference>
<dbReference type="SUPFAM" id="SSF56235">
    <property type="entry name" value="N-terminal nucleophile aminohydrolases (Ntn hydrolases)"/>
    <property type="match status" value="1"/>
</dbReference>
<dbReference type="InterPro" id="IPR036485">
    <property type="entry name" value="Glu_synth_asu_C_sf"/>
</dbReference>
<comment type="cofactor">
    <cofactor evidence="2">
        <name>[3Fe-4S] cluster</name>
        <dbReference type="ChEBI" id="CHEBI:21137"/>
    </cofactor>
</comment>
<dbReference type="Gene3D" id="3.60.20.10">
    <property type="entry name" value="Glutamine Phosphoribosylpyrophosphate, subunit 1, domain 1"/>
    <property type="match status" value="1"/>
</dbReference>
<dbReference type="CDD" id="cd00713">
    <property type="entry name" value="GltS"/>
    <property type="match status" value="1"/>
</dbReference>
<comment type="cofactor">
    <cofactor evidence="3">
        <name>FAD</name>
        <dbReference type="ChEBI" id="CHEBI:57692"/>
    </cofactor>
</comment>
<organism evidence="26 27">
    <name type="scientific">Microbulbifer pacificus</name>
    <dbReference type="NCBI Taxonomy" id="407164"/>
    <lineage>
        <taxon>Bacteria</taxon>
        <taxon>Pseudomonadati</taxon>
        <taxon>Pseudomonadota</taxon>
        <taxon>Gammaproteobacteria</taxon>
        <taxon>Cellvibrionales</taxon>
        <taxon>Microbulbiferaceae</taxon>
        <taxon>Microbulbifer</taxon>
    </lineage>
</organism>
<dbReference type="GO" id="GO:0046872">
    <property type="term" value="F:metal ion binding"/>
    <property type="evidence" value="ECO:0007669"/>
    <property type="project" value="UniProtKB-KW"/>
</dbReference>
<keyword evidence="17" id="KW-0411">Iron-sulfur</keyword>
<dbReference type="EC" id="1.4.1.13" evidence="7"/>
<dbReference type="PANTHER" id="PTHR11938:SF148">
    <property type="entry name" value="GLUTAMATE SYNTHASE [NADPH] LARGE CHAIN"/>
    <property type="match status" value="1"/>
</dbReference>
<dbReference type="FunFam" id="3.60.20.10:FF:000001">
    <property type="entry name" value="Glutamate synthase, large subunit"/>
    <property type="match status" value="1"/>
</dbReference>
<gene>
    <name evidence="26" type="primary">gltB</name>
    <name evidence="26" type="ORF">R5R33_08430</name>
</gene>
<dbReference type="Gene3D" id="3.20.20.70">
    <property type="entry name" value="Aldolase class I"/>
    <property type="match status" value="2"/>
</dbReference>
<evidence type="ECO:0000256" key="4">
    <source>
        <dbReference type="ARBA" id="ARBA00004802"/>
    </source>
</evidence>
<evidence type="ECO:0000256" key="10">
    <source>
        <dbReference type="ARBA" id="ARBA00022643"/>
    </source>
</evidence>
<comment type="similarity">
    <text evidence="6">Belongs to the glutamate synthase family.</text>
</comment>
<dbReference type="InterPro" id="IPR002932">
    <property type="entry name" value="Glu_synthdom"/>
</dbReference>
<dbReference type="Pfam" id="PF00310">
    <property type="entry name" value="GATase_2"/>
    <property type="match status" value="1"/>
</dbReference>
<evidence type="ECO:0000313" key="26">
    <source>
        <dbReference type="EMBL" id="WOX07146.1"/>
    </source>
</evidence>
<evidence type="ECO:0000256" key="19">
    <source>
        <dbReference type="ARBA" id="ARBA00023291"/>
    </source>
</evidence>
<evidence type="ECO:0000256" key="6">
    <source>
        <dbReference type="ARBA" id="ARBA00009716"/>
    </source>
</evidence>
<keyword evidence="8" id="KW-0028">Amino-acid biosynthesis</keyword>
<evidence type="ECO:0000256" key="12">
    <source>
        <dbReference type="ARBA" id="ARBA00022827"/>
    </source>
</evidence>
<comment type="catalytic activity">
    <reaction evidence="21">
        <text>2 L-glutamate + NADP(+) = L-glutamine + 2-oxoglutarate + NADPH + H(+)</text>
        <dbReference type="Rhea" id="RHEA:15501"/>
        <dbReference type="ChEBI" id="CHEBI:15378"/>
        <dbReference type="ChEBI" id="CHEBI:16810"/>
        <dbReference type="ChEBI" id="CHEBI:29985"/>
        <dbReference type="ChEBI" id="CHEBI:57783"/>
        <dbReference type="ChEBI" id="CHEBI:58349"/>
        <dbReference type="ChEBI" id="CHEBI:58359"/>
        <dbReference type="EC" id="1.4.1.13"/>
    </reaction>
</comment>
<dbReference type="KEGG" id="mpaf:R5R33_08430"/>
<dbReference type="Proteomes" id="UP001302477">
    <property type="component" value="Chromosome"/>
</dbReference>
<dbReference type="NCBIfam" id="NF008730">
    <property type="entry name" value="PRK11750.1"/>
    <property type="match status" value="1"/>
</dbReference>
<dbReference type="InterPro" id="IPR006982">
    <property type="entry name" value="Glu_synth_centr_N"/>
</dbReference>